<keyword evidence="2" id="KW-0732">Signal</keyword>
<organism evidence="3 4">
    <name type="scientific">Prorocentrum cordatum</name>
    <dbReference type="NCBI Taxonomy" id="2364126"/>
    <lineage>
        <taxon>Eukaryota</taxon>
        <taxon>Sar</taxon>
        <taxon>Alveolata</taxon>
        <taxon>Dinophyceae</taxon>
        <taxon>Prorocentrales</taxon>
        <taxon>Prorocentraceae</taxon>
        <taxon>Prorocentrum</taxon>
    </lineage>
</organism>
<evidence type="ECO:0000256" key="2">
    <source>
        <dbReference type="SAM" id="SignalP"/>
    </source>
</evidence>
<dbReference type="Proteomes" id="UP001189429">
    <property type="component" value="Unassembled WGS sequence"/>
</dbReference>
<comment type="caution">
    <text evidence="3">The sequence shown here is derived from an EMBL/GenBank/DDBJ whole genome shotgun (WGS) entry which is preliminary data.</text>
</comment>
<feature type="signal peptide" evidence="2">
    <location>
        <begin position="1"/>
        <end position="22"/>
    </location>
</feature>
<feature type="compositionally biased region" description="Basic and acidic residues" evidence="1">
    <location>
        <begin position="696"/>
        <end position="746"/>
    </location>
</feature>
<reference evidence="3" key="1">
    <citation type="submission" date="2023-10" db="EMBL/GenBank/DDBJ databases">
        <authorList>
            <person name="Chen Y."/>
            <person name="Shah S."/>
            <person name="Dougan E. K."/>
            <person name="Thang M."/>
            <person name="Chan C."/>
        </authorList>
    </citation>
    <scope>NUCLEOTIDE SEQUENCE [LARGE SCALE GENOMIC DNA]</scope>
</reference>
<proteinExistence type="predicted"/>
<accession>A0ABN9TGK3</accession>
<feature type="chain" id="PRO_5047317778" evidence="2">
    <location>
        <begin position="23"/>
        <end position="758"/>
    </location>
</feature>
<keyword evidence="4" id="KW-1185">Reference proteome</keyword>
<evidence type="ECO:0000256" key="1">
    <source>
        <dbReference type="SAM" id="MobiDB-lite"/>
    </source>
</evidence>
<sequence length="758" mass="81818">MPLLTKSVALGLGLAFVPAANCLQVDSGNKYTRQGSEMMAWDGDDGEEESQSRVAVLVTGSVESLALTPLLGNVVQANARKGLQVDLYFALRGRSSPGETTNPKMVNLRKSFDEVSYGGKLMDYICELAKKEGATKCSWMAPSDEAAPVGAAQRSIMVQQPAGSASGQEAVRRWRSQAHLWAAVRLEEEAGSELADQYDQYDAVMVTRSDTYFLAPFLVDAEGFQLESQRVSTTPCLDVTGISDKAVVMGREAAEVLLGVHEAWKRGEERLSGTRTAEEVWFRTAAQAGLSVVPEPMYAAQVIWTGGGLPCFSEATFRLGSESAGLEQCFAESVGDAPVSSLFKAFSCETGNPAYYELLWHQQVRTLHKMVADIANRNESDSILVMAVDQGETDMAVDTLTSLSDGVDAATNTVVVGTSSGVCKALADKSGVSGHKCLVVVPQQDVQLSVLKHAILTTVASAGLGQRVVSVTPGVLFTKGLTTALAASSRTIAFASKSTKAQTAQACREEAGDVADIDSGFLALTDAPEVTDMLLRAWQLMEEDKALSQQAALAAALGVSGHSEFGLLSCGLLSPPVAPTERVVGAAQPQGVQQQIKREVQQRASGSAWVDRLRGEAPKQRRSQEASAVAAEGERKAEWTKKALEWKDMWAERVHKLEEQNGYNATAVREERIRQRAYNKAHRTHKKHVRYLPPDEAAKVQAREEKWNADQAKQKADDLAKAEARREAFKHQVEEAQRAIEEKRIASEAGADEDLSAA</sequence>
<dbReference type="EMBL" id="CAUYUJ010014706">
    <property type="protein sequence ID" value="CAK0844984.1"/>
    <property type="molecule type" value="Genomic_DNA"/>
</dbReference>
<feature type="region of interest" description="Disordered" evidence="1">
    <location>
        <begin position="693"/>
        <end position="758"/>
    </location>
</feature>
<evidence type="ECO:0000313" key="4">
    <source>
        <dbReference type="Proteomes" id="UP001189429"/>
    </source>
</evidence>
<evidence type="ECO:0000313" key="3">
    <source>
        <dbReference type="EMBL" id="CAK0844984.1"/>
    </source>
</evidence>
<feature type="compositionally biased region" description="Basic and acidic residues" evidence="1">
    <location>
        <begin position="613"/>
        <end position="624"/>
    </location>
</feature>
<protein>
    <submittedName>
        <fullName evidence="3">Uncharacterized protein</fullName>
    </submittedName>
</protein>
<gene>
    <name evidence="3" type="ORF">PCOR1329_LOCUS38916</name>
</gene>
<name>A0ABN9TGK3_9DINO</name>
<feature type="region of interest" description="Disordered" evidence="1">
    <location>
        <begin position="613"/>
        <end position="633"/>
    </location>
</feature>